<keyword evidence="4 8" id="KW-0812">Transmembrane</keyword>
<dbReference type="GO" id="GO:0008381">
    <property type="term" value="F:mechanosensitive monoatomic ion channel activity"/>
    <property type="evidence" value="ECO:0007669"/>
    <property type="project" value="InterPro"/>
</dbReference>
<evidence type="ECO:0000256" key="3">
    <source>
        <dbReference type="ARBA" id="ARBA00022475"/>
    </source>
</evidence>
<evidence type="ECO:0000256" key="7">
    <source>
        <dbReference type="SAM" id="MobiDB-lite"/>
    </source>
</evidence>
<dbReference type="RefSeq" id="WP_153819351.1">
    <property type="nucleotide sequence ID" value="NZ_WJIE01000003.1"/>
</dbReference>
<feature type="transmembrane region" description="Helical" evidence="8">
    <location>
        <begin position="165"/>
        <end position="182"/>
    </location>
</feature>
<proteinExistence type="inferred from homology"/>
<feature type="transmembrane region" description="Helical" evidence="8">
    <location>
        <begin position="12"/>
        <end position="34"/>
    </location>
</feature>
<feature type="transmembrane region" description="Helical" evidence="8">
    <location>
        <begin position="355"/>
        <end position="383"/>
    </location>
</feature>
<evidence type="ECO:0000256" key="2">
    <source>
        <dbReference type="ARBA" id="ARBA00008017"/>
    </source>
</evidence>
<evidence type="ECO:0000259" key="10">
    <source>
        <dbReference type="Pfam" id="PF21088"/>
    </source>
</evidence>
<keyword evidence="5 8" id="KW-1133">Transmembrane helix</keyword>
<organism evidence="11 12">
    <name type="scientific">Polyangium spumosum</name>
    <dbReference type="NCBI Taxonomy" id="889282"/>
    <lineage>
        <taxon>Bacteria</taxon>
        <taxon>Pseudomonadati</taxon>
        <taxon>Myxococcota</taxon>
        <taxon>Polyangia</taxon>
        <taxon>Polyangiales</taxon>
        <taxon>Polyangiaceae</taxon>
        <taxon>Polyangium</taxon>
    </lineage>
</organism>
<dbReference type="AlphaFoldDB" id="A0A6N7PNU2"/>
<dbReference type="PANTHER" id="PTHR30460">
    <property type="entry name" value="MODERATE CONDUCTANCE MECHANOSENSITIVE CHANNEL YBIO"/>
    <property type="match status" value="1"/>
</dbReference>
<keyword evidence="6 8" id="KW-0472">Membrane</keyword>
<dbReference type="InterPro" id="IPR049142">
    <property type="entry name" value="MS_channel_1st"/>
</dbReference>
<evidence type="ECO:0000256" key="1">
    <source>
        <dbReference type="ARBA" id="ARBA00004651"/>
    </source>
</evidence>
<dbReference type="Gene3D" id="2.30.30.60">
    <property type="match status" value="1"/>
</dbReference>
<sequence>MTLPHLDLLLHNVVALCVAIVALFLLSELVVTIIHRGYAFVLRSPTLEHVTDDDRKDFRRRVRRRALVWVSIFVLLLMGGALFATLREVRILDLVKRALGELAGDDPSVLKARLAATLGIAVGALFVDTLARGLAGTLGRAVERSEWLESRREALSEVTIRLRKALRAIVLGAAAVLIADKLELAPGSQRSALLAAYVLGAFYVSRLLTGVGYLLLDILFDNSTRLTRLESPLKYLGGLKHLLGITKRVLDYCVYLSAATWVAEALTPDTWLAQAGRIGIRVIAIFYASRVLVELCVLLIHDLFLGKTAEGNPQSLQQRKTLVPVAMGFLRYAIYFTALVMVLREVSIDPTPLLAGAGVIGVAIGFGAQTFVGDIVAGFFILFENLLLVGDLVEIGGIQGRVEEIGVRITKIRDESGVLHSIPNGEVRKVANHSRTYVNAVIDVHVPYEEDMPRVRDLLGSVVEREVEALTGAPGRVEVGVEELTEGSVVLRVIARVPPGESKDMGDALRGRIVEELCKAQVSAPRPRRAVLIESKLHVGRPPRLEIEESTPVAPFSPSNGDGD</sequence>
<dbReference type="Proteomes" id="UP000440224">
    <property type="component" value="Unassembled WGS sequence"/>
</dbReference>
<evidence type="ECO:0000313" key="12">
    <source>
        <dbReference type="Proteomes" id="UP000440224"/>
    </source>
</evidence>
<comment type="subcellular location">
    <subcellularLocation>
        <location evidence="1">Cell membrane</location>
        <topology evidence="1">Multi-pass membrane protein</topology>
    </subcellularLocation>
</comment>
<dbReference type="EMBL" id="WJIE01000003">
    <property type="protein sequence ID" value="MRG92476.1"/>
    <property type="molecule type" value="Genomic_DNA"/>
</dbReference>
<dbReference type="InterPro" id="IPR011066">
    <property type="entry name" value="MscS_channel_C_sf"/>
</dbReference>
<dbReference type="SUPFAM" id="SSF82689">
    <property type="entry name" value="Mechanosensitive channel protein MscS (YggB), C-terminal domain"/>
    <property type="match status" value="1"/>
</dbReference>
<keyword evidence="3" id="KW-1003">Cell membrane</keyword>
<feature type="transmembrane region" description="Helical" evidence="8">
    <location>
        <begin position="321"/>
        <end position="343"/>
    </location>
</feature>
<feature type="transmembrane region" description="Helical" evidence="8">
    <location>
        <begin position="66"/>
        <end position="86"/>
    </location>
</feature>
<reference evidence="11 12" key="1">
    <citation type="submission" date="2019-10" db="EMBL/GenBank/DDBJ databases">
        <title>A soil myxobacterium in the family Polyangiaceae.</title>
        <authorList>
            <person name="Li Y."/>
            <person name="Wang J."/>
        </authorList>
    </citation>
    <scope>NUCLEOTIDE SEQUENCE [LARGE SCALE GENOMIC DNA]</scope>
    <source>
        <strain evidence="11 12">DSM 14734</strain>
    </source>
</reference>
<keyword evidence="12" id="KW-1185">Reference proteome</keyword>
<dbReference type="InterPro" id="IPR011014">
    <property type="entry name" value="MscS_channel_TM-2"/>
</dbReference>
<protein>
    <submittedName>
        <fullName evidence="11">Mechanosensitive ion channel</fullName>
    </submittedName>
</protein>
<evidence type="ECO:0000313" key="11">
    <source>
        <dbReference type="EMBL" id="MRG92476.1"/>
    </source>
</evidence>
<feature type="domain" description="Mechanosensitive ion channel MscS" evidence="9">
    <location>
        <begin position="371"/>
        <end position="435"/>
    </location>
</feature>
<dbReference type="Pfam" id="PF00924">
    <property type="entry name" value="MS_channel_2nd"/>
    <property type="match status" value="1"/>
</dbReference>
<evidence type="ECO:0000256" key="8">
    <source>
        <dbReference type="SAM" id="Phobius"/>
    </source>
</evidence>
<comment type="caution">
    <text evidence="11">The sequence shown here is derived from an EMBL/GenBank/DDBJ whole genome shotgun (WGS) entry which is preliminary data.</text>
</comment>
<dbReference type="InterPro" id="IPR045276">
    <property type="entry name" value="YbiO_bact"/>
</dbReference>
<feature type="transmembrane region" description="Helical" evidence="8">
    <location>
        <begin position="194"/>
        <end position="216"/>
    </location>
</feature>
<evidence type="ECO:0000256" key="5">
    <source>
        <dbReference type="ARBA" id="ARBA00022989"/>
    </source>
</evidence>
<accession>A0A6N7PNU2</accession>
<dbReference type="PANTHER" id="PTHR30460:SF0">
    <property type="entry name" value="MODERATE CONDUCTANCE MECHANOSENSITIVE CHANNEL YBIO"/>
    <property type="match status" value="1"/>
</dbReference>
<comment type="similarity">
    <text evidence="2">Belongs to the MscS (TC 1.A.23) family.</text>
</comment>
<feature type="region of interest" description="Disordered" evidence="7">
    <location>
        <begin position="543"/>
        <end position="564"/>
    </location>
</feature>
<dbReference type="Gene3D" id="1.10.287.1260">
    <property type="match status" value="1"/>
</dbReference>
<dbReference type="InterPro" id="IPR010920">
    <property type="entry name" value="LSM_dom_sf"/>
</dbReference>
<feature type="domain" description="Mechanosensitive ion channel transmembrane helices 2/3" evidence="10">
    <location>
        <begin position="329"/>
        <end position="369"/>
    </location>
</feature>
<dbReference type="InterPro" id="IPR006685">
    <property type="entry name" value="MscS_channel_2nd"/>
</dbReference>
<dbReference type="GO" id="GO:0005886">
    <property type="term" value="C:plasma membrane"/>
    <property type="evidence" value="ECO:0007669"/>
    <property type="project" value="UniProtKB-SubCell"/>
</dbReference>
<dbReference type="SUPFAM" id="SSF50182">
    <property type="entry name" value="Sm-like ribonucleoproteins"/>
    <property type="match status" value="1"/>
</dbReference>
<evidence type="ECO:0000256" key="4">
    <source>
        <dbReference type="ARBA" id="ARBA00022692"/>
    </source>
</evidence>
<dbReference type="SUPFAM" id="SSF82861">
    <property type="entry name" value="Mechanosensitive channel protein MscS (YggB), transmembrane region"/>
    <property type="match status" value="1"/>
</dbReference>
<dbReference type="InterPro" id="IPR023408">
    <property type="entry name" value="MscS_beta-dom_sf"/>
</dbReference>
<dbReference type="OrthoDB" id="9784565at2"/>
<name>A0A6N7PNU2_9BACT</name>
<gene>
    <name evidence="11" type="ORF">GF068_11135</name>
</gene>
<dbReference type="Pfam" id="PF21088">
    <property type="entry name" value="MS_channel_1st"/>
    <property type="match status" value="1"/>
</dbReference>
<feature type="transmembrane region" description="Helical" evidence="8">
    <location>
        <begin position="278"/>
        <end position="300"/>
    </location>
</feature>
<dbReference type="Gene3D" id="3.30.70.100">
    <property type="match status" value="1"/>
</dbReference>
<evidence type="ECO:0000259" key="9">
    <source>
        <dbReference type="Pfam" id="PF00924"/>
    </source>
</evidence>
<evidence type="ECO:0000256" key="6">
    <source>
        <dbReference type="ARBA" id="ARBA00023136"/>
    </source>
</evidence>
<feature type="transmembrane region" description="Helical" evidence="8">
    <location>
        <begin position="114"/>
        <end position="135"/>
    </location>
</feature>